<dbReference type="Proteomes" id="UP000237000">
    <property type="component" value="Unassembled WGS sequence"/>
</dbReference>
<dbReference type="AlphaFoldDB" id="A0A2P5C2G0"/>
<dbReference type="OrthoDB" id="1621957at2759"/>
<keyword evidence="2" id="KW-1185">Reference proteome</keyword>
<protein>
    <submittedName>
        <fullName evidence="1">Uncharacterized protein</fullName>
    </submittedName>
</protein>
<sequence length="248" mass="28471">MQMYKVIEAKRIYKGFQCLNFRRLIEFLKQMVAPSIRASYNMYLEITYDSLACIMAVDGLFLFYLLCCYGVKKEALSESSFLSQMVDSSGRRLAQDMTLREAMMLENQIPIHVLKTILVIESSEIEIVSKVFLEILMGFCQFVSPFDIMADYPHEEEELQLLGELFKKVESKIPVPKPATNSRVEKEELLFAPKKSSRSTTVKIKKIVEQFINIAKDVAPLPLKNPLNSYKVYVACHGQNLGRVYLLP</sequence>
<dbReference type="Pfam" id="PF03140">
    <property type="entry name" value="DUF247"/>
    <property type="match status" value="1"/>
</dbReference>
<dbReference type="InterPro" id="IPR004158">
    <property type="entry name" value="DUF247_pln"/>
</dbReference>
<reference evidence="2" key="1">
    <citation type="submission" date="2016-06" db="EMBL/GenBank/DDBJ databases">
        <title>Parallel loss of symbiosis genes in relatives of nitrogen-fixing non-legume Parasponia.</title>
        <authorList>
            <person name="Van Velzen R."/>
            <person name="Holmer R."/>
            <person name="Bu F."/>
            <person name="Rutten L."/>
            <person name="Van Zeijl A."/>
            <person name="Liu W."/>
            <person name="Santuari L."/>
            <person name="Cao Q."/>
            <person name="Sharma T."/>
            <person name="Shen D."/>
            <person name="Roswanjaya Y."/>
            <person name="Wardhani T."/>
            <person name="Kalhor M.S."/>
            <person name="Jansen J."/>
            <person name="Van den Hoogen J."/>
            <person name="Gungor B."/>
            <person name="Hartog M."/>
            <person name="Hontelez J."/>
            <person name="Verver J."/>
            <person name="Yang W.-C."/>
            <person name="Schijlen E."/>
            <person name="Repin R."/>
            <person name="Schilthuizen M."/>
            <person name="Schranz E."/>
            <person name="Heidstra R."/>
            <person name="Miyata K."/>
            <person name="Fedorova E."/>
            <person name="Kohlen W."/>
            <person name="Bisseling T."/>
            <person name="Smit S."/>
            <person name="Geurts R."/>
        </authorList>
    </citation>
    <scope>NUCLEOTIDE SEQUENCE [LARGE SCALE GENOMIC DNA]</scope>
    <source>
        <strain evidence="2">cv. RG33-2</strain>
    </source>
</reference>
<name>A0A2P5C2G0_TREOI</name>
<evidence type="ECO:0000313" key="2">
    <source>
        <dbReference type="Proteomes" id="UP000237000"/>
    </source>
</evidence>
<comment type="caution">
    <text evidence="1">The sequence shown here is derived from an EMBL/GenBank/DDBJ whole genome shotgun (WGS) entry which is preliminary data.</text>
</comment>
<organism evidence="1 2">
    <name type="scientific">Trema orientale</name>
    <name type="common">Charcoal tree</name>
    <name type="synonym">Celtis orientalis</name>
    <dbReference type="NCBI Taxonomy" id="63057"/>
    <lineage>
        <taxon>Eukaryota</taxon>
        <taxon>Viridiplantae</taxon>
        <taxon>Streptophyta</taxon>
        <taxon>Embryophyta</taxon>
        <taxon>Tracheophyta</taxon>
        <taxon>Spermatophyta</taxon>
        <taxon>Magnoliopsida</taxon>
        <taxon>eudicotyledons</taxon>
        <taxon>Gunneridae</taxon>
        <taxon>Pentapetalae</taxon>
        <taxon>rosids</taxon>
        <taxon>fabids</taxon>
        <taxon>Rosales</taxon>
        <taxon>Cannabaceae</taxon>
        <taxon>Trema</taxon>
    </lineage>
</organism>
<dbReference type="InParanoid" id="A0A2P5C2G0"/>
<dbReference type="STRING" id="63057.A0A2P5C2G0"/>
<gene>
    <name evidence="1" type="ORF">TorRG33x02_300140</name>
</gene>
<accession>A0A2P5C2G0</accession>
<evidence type="ECO:0000313" key="1">
    <source>
        <dbReference type="EMBL" id="PON55191.1"/>
    </source>
</evidence>
<proteinExistence type="predicted"/>
<dbReference type="EMBL" id="JXTC01000423">
    <property type="protein sequence ID" value="PON55191.1"/>
    <property type="molecule type" value="Genomic_DNA"/>
</dbReference>